<dbReference type="OrthoDB" id="1493620at2"/>
<accession>A0A1D8D212</accession>
<proteinExistence type="inferred from homology"/>
<evidence type="ECO:0000313" key="4">
    <source>
        <dbReference type="EMBL" id="AOS84173.1"/>
    </source>
</evidence>
<evidence type="ECO:0000259" key="3">
    <source>
        <dbReference type="PROSITE" id="PS50801"/>
    </source>
</evidence>
<evidence type="ECO:0000256" key="1">
    <source>
        <dbReference type="ARBA" id="ARBA00009013"/>
    </source>
</evidence>
<name>A0A1D8D212_CHLLM</name>
<reference evidence="4" key="1">
    <citation type="submission" date="2016-09" db="EMBL/GenBank/DDBJ databases">
        <title>Genome sequence of Chlorobaculum limnaeum.</title>
        <authorList>
            <person name="Liu Z."/>
            <person name="Tank M."/>
            <person name="Bryant D.A."/>
        </authorList>
    </citation>
    <scope>NUCLEOTIDE SEQUENCE [LARGE SCALE GENOMIC DNA]</scope>
    <source>
        <strain evidence="4">DSM 1677</strain>
    </source>
</reference>
<dbReference type="RefSeq" id="WP_069810368.1">
    <property type="nucleotide sequence ID" value="NZ_CP017305.1"/>
</dbReference>
<dbReference type="InterPro" id="IPR002645">
    <property type="entry name" value="STAS_dom"/>
</dbReference>
<dbReference type="PROSITE" id="PS50801">
    <property type="entry name" value="STAS"/>
    <property type="match status" value="1"/>
</dbReference>
<dbReference type="InterPro" id="IPR003658">
    <property type="entry name" value="Anti-sigma_ant"/>
</dbReference>
<dbReference type="Proteomes" id="UP000095185">
    <property type="component" value="Chromosome"/>
</dbReference>
<feature type="domain" description="STAS" evidence="3">
    <location>
        <begin position="15"/>
        <end position="111"/>
    </location>
</feature>
<dbReference type="KEGG" id="clz:BIU88_08545"/>
<dbReference type="STRING" id="274537.BIU88_08545"/>
<sequence length="121" mass="13244">MKFTLDNIDGQLVGIAELEGRLDARNSKPLQKTFLEWLEKTPFLVFDCSLLDFIDSSGLGAIVGCLRKALEKEGDLRLAGMNEKVGMVFELTQAKRLFSIFSNGNEAALSFAAKPDSGTGR</sequence>
<dbReference type="Gene3D" id="3.30.750.24">
    <property type="entry name" value="STAS domain"/>
    <property type="match status" value="1"/>
</dbReference>
<dbReference type="NCBIfam" id="TIGR00377">
    <property type="entry name" value="ant_ant_sig"/>
    <property type="match status" value="1"/>
</dbReference>
<dbReference type="PANTHER" id="PTHR33495">
    <property type="entry name" value="ANTI-SIGMA FACTOR ANTAGONIST TM_1081-RELATED-RELATED"/>
    <property type="match status" value="1"/>
</dbReference>
<dbReference type="GO" id="GO:0043856">
    <property type="term" value="F:anti-sigma factor antagonist activity"/>
    <property type="evidence" value="ECO:0007669"/>
    <property type="project" value="InterPro"/>
</dbReference>
<keyword evidence="5" id="KW-1185">Reference proteome</keyword>
<dbReference type="InterPro" id="IPR036513">
    <property type="entry name" value="STAS_dom_sf"/>
</dbReference>
<protein>
    <recommendedName>
        <fullName evidence="2">Anti-sigma factor antagonist</fullName>
    </recommendedName>
</protein>
<dbReference type="SUPFAM" id="SSF52091">
    <property type="entry name" value="SpoIIaa-like"/>
    <property type="match status" value="1"/>
</dbReference>
<evidence type="ECO:0000256" key="2">
    <source>
        <dbReference type="RuleBase" id="RU003749"/>
    </source>
</evidence>
<dbReference type="EMBL" id="CP017305">
    <property type="protein sequence ID" value="AOS84173.1"/>
    <property type="molecule type" value="Genomic_DNA"/>
</dbReference>
<dbReference type="PANTHER" id="PTHR33495:SF2">
    <property type="entry name" value="ANTI-SIGMA FACTOR ANTAGONIST TM_1081-RELATED"/>
    <property type="match status" value="1"/>
</dbReference>
<comment type="similarity">
    <text evidence="1 2">Belongs to the anti-sigma-factor antagonist family.</text>
</comment>
<evidence type="ECO:0000313" key="5">
    <source>
        <dbReference type="Proteomes" id="UP000095185"/>
    </source>
</evidence>
<dbReference type="Pfam" id="PF01740">
    <property type="entry name" value="STAS"/>
    <property type="match status" value="1"/>
</dbReference>
<gene>
    <name evidence="4" type="ORF">BIU88_08545</name>
</gene>
<dbReference type="AlphaFoldDB" id="A0A1D8D212"/>
<dbReference type="CDD" id="cd07043">
    <property type="entry name" value="STAS_anti-anti-sigma_factors"/>
    <property type="match status" value="1"/>
</dbReference>
<organism evidence="4 5">
    <name type="scientific">Chlorobaculum limnaeum</name>
    <dbReference type="NCBI Taxonomy" id="274537"/>
    <lineage>
        <taxon>Bacteria</taxon>
        <taxon>Pseudomonadati</taxon>
        <taxon>Chlorobiota</taxon>
        <taxon>Chlorobiia</taxon>
        <taxon>Chlorobiales</taxon>
        <taxon>Chlorobiaceae</taxon>
        <taxon>Chlorobaculum</taxon>
    </lineage>
</organism>